<sequence length="465" mass="47418">MQYKMMVSAIALIAAAQASAQETRIVTNPADAGDGSLRAALADLAATGGTVVIATEGDIIAGAGFVYEGTAPLTIIGAGQTIRMGVNETVLAMRNGADLTMSDLSLVGPGGFDITARGDVDGPAGKGLFVDVRDDQTGVVALDLTNVSVRDVAGHGIHISDCTLADECGGGGGGAGEGSSASISVRLSDVIVDRVGYGRFDADGLRVDERGAGDIHFTANGSIFSRVGADGVELDEGQDGSVVLRVSSSVFNNNGGYCDPVMLSAFPPAEPEGEFAEGVMAANAIPGAITGSPDDRCFEREVDLYDDGSVEAYEFAIDVDDGFDIDEAGAGDIRGTISGSVIARNLDEGLDFDEEGPGGIHLMALSTIARGNTDDGFKSSEEDAGDVMGLMINAVARDNGGVGIVFEEEDAGDVRVEMRGGATSGNDDGDTSLEIVQEDDGAGALILIEAGLEEDIEVEGVTVTR</sequence>
<evidence type="ECO:0000256" key="1">
    <source>
        <dbReference type="SAM" id="SignalP"/>
    </source>
</evidence>
<protein>
    <recommendedName>
        <fullName evidence="4">Right handed beta helix region</fullName>
    </recommendedName>
</protein>
<accession>A0A840WNA4</accession>
<comment type="caution">
    <text evidence="2">The sequence shown here is derived from an EMBL/GenBank/DDBJ whole genome shotgun (WGS) entry which is preliminary data.</text>
</comment>
<dbReference type="Proteomes" id="UP000553766">
    <property type="component" value="Unassembled WGS sequence"/>
</dbReference>
<evidence type="ECO:0000313" key="2">
    <source>
        <dbReference type="EMBL" id="MBB5516548.1"/>
    </source>
</evidence>
<evidence type="ECO:0008006" key="4">
    <source>
        <dbReference type="Google" id="ProtNLM"/>
    </source>
</evidence>
<gene>
    <name evidence="2" type="ORF">FHS89_002579</name>
</gene>
<dbReference type="SUPFAM" id="SSF51126">
    <property type="entry name" value="Pectin lyase-like"/>
    <property type="match status" value="1"/>
</dbReference>
<feature type="chain" id="PRO_5032753481" description="Right handed beta helix region" evidence="1">
    <location>
        <begin position="21"/>
        <end position="465"/>
    </location>
</feature>
<reference evidence="2 3" key="1">
    <citation type="submission" date="2020-08" db="EMBL/GenBank/DDBJ databases">
        <title>Genomic Encyclopedia of Type Strains, Phase IV (KMG-IV): sequencing the most valuable type-strain genomes for metagenomic binning, comparative biology and taxonomic classification.</title>
        <authorList>
            <person name="Goeker M."/>
        </authorList>
    </citation>
    <scope>NUCLEOTIDE SEQUENCE [LARGE SCALE GENOMIC DNA]</scope>
    <source>
        <strain evidence="2 3">DSM 103377</strain>
    </source>
</reference>
<name>A0A840WNA4_9RHOB</name>
<keyword evidence="1" id="KW-0732">Signal</keyword>
<dbReference type="InterPro" id="IPR011050">
    <property type="entry name" value="Pectin_lyase_fold/virulence"/>
</dbReference>
<proteinExistence type="predicted"/>
<keyword evidence="3" id="KW-1185">Reference proteome</keyword>
<dbReference type="RefSeq" id="WP_184012259.1">
    <property type="nucleotide sequence ID" value="NZ_JACIJS010000007.1"/>
</dbReference>
<organism evidence="2 3">
    <name type="scientific">Rubricella aquisinus</name>
    <dbReference type="NCBI Taxonomy" id="2028108"/>
    <lineage>
        <taxon>Bacteria</taxon>
        <taxon>Pseudomonadati</taxon>
        <taxon>Pseudomonadota</taxon>
        <taxon>Alphaproteobacteria</taxon>
        <taxon>Rhodobacterales</taxon>
        <taxon>Paracoccaceae</taxon>
        <taxon>Rubricella</taxon>
    </lineage>
</organism>
<evidence type="ECO:0000313" key="3">
    <source>
        <dbReference type="Proteomes" id="UP000553766"/>
    </source>
</evidence>
<dbReference type="EMBL" id="JACIJS010000007">
    <property type="protein sequence ID" value="MBB5516548.1"/>
    <property type="molecule type" value="Genomic_DNA"/>
</dbReference>
<dbReference type="AlphaFoldDB" id="A0A840WNA4"/>
<feature type="signal peptide" evidence="1">
    <location>
        <begin position="1"/>
        <end position="20"/>
    </location>
</feature>